<protein>
    <submittedName>
        <fullName evidence="2">Uncharacterized protein</fullName>
    </submittedName>
</protein>
<dbReference type="EMBL" id="KN828633">
    <property type="protein sequence ID" value="KIK74699.1"/>
    <property type="molecule type" value="Genomic_DNA"/>
</dbReference>
<dbReference type="AlphaFoldDB" id="A0A0D0D3Z0"/>
<accession>A0A0D0D3Z0</accession>
<organism evidence="2 3">
    <name type="scientific">Paxillus rubicundulus Ve08.2h10</name>
    <dbReference type="NCBI Taxonomy" id="930991"/>
    <lineage>
        <taxon>Eukaryota</taxon>
        <taxon>Fungi</taxon>
        <taxon>Dikarya</taxon>
        <taxon>Basidiomycota</taxon>
        <taxon>Agaricomycotina</taxon>
        <taxon>Agaricomycetes</taxon>
        <taxon>Agaricomycetidae</taxon>
        <taxon>Boletales</taxon>
        <taxon>Paxilineae</taxon>
        <taxon>Paxillaceae</taxon>
        <taxon>Paxillus</taxon>
    </lineage>
</organism>
<evidence type="ECO:0000256" key="1">
    <source>
        <dbReference type="SAM" id="MobiDB-lite"/>
    </source>
</evidence>
<gene>
    <name evidence="2" type="ORF">PAXRUDRAFT_19617</name>
</gene>
<name>A0A0D0D3Z0_9AGAM</name>
<reference evidence="2 3" key="1">
    <citation type="submission" date="2014-04" db="EMBL/GenBank/DDBJ databases">
        <authorList>
            <consortium name="DOE Joint Genome Institute"/>
            <person name="Kuo A."/>
            <person name="Kohler A."/>
            <person name="Jargeat P."/>
            <person name="Nagy L.G."/>
            <person name="Floudas D."/>
            <person name="Copeland A."/>
            <person name="Barry K.W."/>
            <person name="Cichocki N."/>
            <person name="Veneault-Fourrey C."/>
            <person name="LaButti K."/>
            <person name="Lindquist E.A."/>
            <person name="Lipzen A."/>
            <person name="Lundell T."/>
            <person name="Morin E."/>
            <person name="Murat C."/>
            <person name="Sun H."/>
            <person name="Tunlid A."/>
            <person name="Henrissat B."/>
            <person name="Grigoriev I.V."/>
            <person name="Hibbett D.S."/>
            <person name="Martin F."/>
            <person name="Nordberg H.P."/>
            <person name="Cantor M.N."/>
            <person name="Hua S.X."/>
        </authorList>
    </citation>
    <scope>NUCLEOTIDE SEQUENCE [LARGE SCALE GENOMIC DNA]</scope>
    <source>
        <strain evidence="2 3">Ve08.2h10</strain>
    </source>
</reference>
<proteinExistence type="predicted"/>
<evidence type="ECO:0000313" key="2">
    <source>
        <dbReference type="EMBL" id="KIK74699.1"/>
    </source>
</evidence>
<reference evidence="3" key="2">
    <citation type="submission" date="2015-01" db="EMBL/GenBank/DDBJ databases">
        <title>Evolutionary Origins and Diversification of the Mycorrhizal Mutualists.</title>
        <authorList>
            <consortium name="DOE Joint Genome Institute"/>
            <consortium name="Mycorrhizal Genomics Consortium"/>
            <person name="Kohler A."/>
            <person name="Kuo A."/>
            <person name="Nagy L.G."/>
            <person name="Floudas D."/>
            <person name="Copeland A."/>
            <person name="Barry K.W."/>
            <person name="Cichocki N."/>
            <person name="Veneault-Fourrey C."/>
            <person name="LaButti K."/>
            <person name="Lindquist E.A."/>
            <person name="Lipzen A."/>
            <person name="Lundell T."/>
            <person name="Morin E."/>
            <person name="Murat C."/>
            <person name="Riley R."/>
            <person name="Ohm R."/>
            <person name="Sun H."/>
            <person name="Tunlid A."/>
            <person name="Henrissat B."/>
            <person name="Grigoriev I.V."/>
            <person name="Hibbett D.S."/>
            <person name="Martin F."/>
        </authorList>
    </citation>
    <scope>NUCLEOTIDE SEQUENCE [LARGE SCALE GENOMIC DNA]</scope>
    <source>
        <strain evidence="3">Ve08.2h10</strain>
    </source>
</reference>
<dbReference type="InParanoid" id="A0A0D0D3Z0"/>
<evidence type="ECO:0000313" key="3">
    <source>
        <dbReference type="Proteomes" id="UP000054538"/>
    </source>
</evidence>
<sequence>MEEHARLNIAAHGIGASQSHDKPPGFRTLPPVSDPADAFLAPRPHSPCPPFFEPTRAFLVYVFNPPASSALRSPARVFGAFIIPLPRIPRCLANARRAQATYSVAPQHRNGSPAPTHFSLTLTQAAPSPQKQQVRHFENNPTTTSSPQNPPFIPAPRLKMNLSPLSTLV</sequence>
<feature type="region of interest" description="Disordered" evidence="1">
    <location>
        <begin position="126"/>
        <end position="157"/>
    </location>
</feature>
<dbReference type="HOGENOM" id="CLU_1579037_0_0_1"/>
<dbReference type="Proteomes" id="UP000054538">
    <property type="component" value="Unassembled WGS sequence"/>
</dbReference>
<keyword evidence="3" id="KW-1185">Reference proteome</keyword>